<accession>A0A9Q0JQ80</accession>
<evidence type="ECO:0000313" key="1">
    <source>
        <dbReference type="EMBL" id="KAJ4849122.1"/>
    </source>
</evidence>
<sequence length="65" mass="7359">MNSCHRIKSNSKACTKQNLKMCHKTKESKYKAQARESVKTKSFVHEHLMADCVQFSTISVLNAAT</sequence>
<evidence type="ECO:0000313" key="2">
    <source>
        <dbReference type="Proteomes" id="UP001141552"/>
    </source>
</evidence>
<comment type="caution">
    <text evidence="1">The sequence shown here is derived from an EMBL/GenBank/DDBJ whole genome shotgun (WGS) entry which is preliminary data.</text>
</comment>
<name>A0A9Q0JQ80_9ROSI</name>
<keyword evidence="2" id="KW-1185">Reference proteome</keyword>
<dbReference type="AlphaFoldDB" id="A0A9Q0JQ80"/>
<gene>
    <name evidence="1" type="ORF">Tsubulata_049278</name>
</gene>
<dbReference type="EMBL" id="JAKUCV010000696">
    <property type="protein sequence ID" value="KAJ4849122.1"/>
    <property type="molecule type" value="Genomic_DNA"/>
</dbReference>
<dbReference type="Proteomes" id="UP001141552">
    <property type="component" value="Unassembled WGS sequence"/>
</dbReference>
<protein>
    <submittedName>
        <fullName evidence="1">Uncharacterized protein</fullName>
    </submittedName>
</protein>
<reference evidence="1" key="1">
    <citation type="submission" date="2022-02" db="EMBL/GenBank/DDBJ databases">
        <authorList>
            <person name="Henning P.M."/>
            <person name="McCubbin A.G."/>
            <person name="Shore J.S."/>
        </authorList>
    </citation>
    <scope>NUCLEOTIDE SEQUENCE</scope>
    <source>
        <strain evidence="1">F60SS</strain>
        <tissue evidence="1">Leaves</tissue>
    </source>
</reference>
<organism evidence="1 2">
    <name type="scientific">Turnera subulata</name>
    <dbReference type="NCBI Taxonomy" id="218843"/>
    <lineage>
        <taxon>Eukaryota</taxon>
        <taxon>Viridiplantae</taxon>
        <taxon>Streptophyta</taxon>
        <taxon>Embryophyta</taxon>
        <taxon>Tracheophyta</taxon>
        <taxon>Spermatophyta</taxon>
        <taxon>Magnoliopsida</taxon>
        <taxon>eudicotyledons</taxon>
        <taxon>Gunneridae</taxon>
        <taxon>Pentapetalae</taxon>
        <taxon>rosids</taxon>
        <taxon>fabids</taxon>
        <taxon>Malpighiales</taxon>
        <taxon>Passifloraceae</taxon>
        <taxon>Turnera</taxon>
    </lineage>
</organism>
<proteinExistence type="predicted"/>
<reference evidence="1" key="2">
    <citation type="journal article" date="2023" name="Plants (Basel)">
        <title>Annotation of the Turnera subulata (Passifloraceae) Draft Genome Reveals the S-Locus Evolved after the Divergence of Turneroideae from Passifloroideae in a Stepwise Manner.</title>
        <authorList>
            <person name="Henning P.M."/>
            <person name="Roalson E.H."/>
            <person name="Mir W."/>
            <person name="McCubbin A.G."/>
            <person name="Shore J.S."/>
        </authorList>
    </citation>
    <scope>NUCLEOTIDE SEQUENCE</scope>
    <source>
        <strain evidence="1">F60SS</strain>
    </source>
</reference>